<dbReference type="EMBL" id="JAVYJV010000023">
    <property type="protein sequence ID" value="KAK4339023.1"/>
    <property type="molecule type" value="Genomic_DNA"/>
</dbReference>
<dbReference type="Proteomes" id="UP001291623">
    <property type="component" value="Unassembled WGS sequence"/>
</dbReference>
<keyword evidence="2" id="KW-1185">Reference proteome</keyword>
<name>A0AAE1UNZ6_9SOLA</name>
<reference evidence="1" key="1">
    <citation type="submission" date="2023-12" db="EMBL/GenBank/DDBJ databases">
        <title>Genome assembly of Anisodus tanguticus.</title>
        <authorList>
            <person name="Wang Y.-J."/>
        </authorList>
    </citation>
    <scope>NUCLEOTIDE SEQUENCE</scope>
    <source>
        <strain evidence="1">KB-2021</strain>
        <tissue evidence="1">Leaf</tissue>
    </source>
</reference>
<evidence type="ECO:0000313" key="1">
    <source>
        <dbReference type="EMBL" id="KAK4339023.1"/>
    </source>
</evidence>
<dbReference type="AlphaFoldDB" id="A0AAE1UNZ6"/>
<gene>
    <name evidence="1" type="ORF">RND71_040485</name>
</gene>
<evidence type="ECO:0000313" key="2">
    <source>
        <dbReference type="Proteomes" id="UP001291623"/>
    </source>
</evidence>
<proteinExistence type="predicted"/>
<sequence length="156" mass="16929">MQGCSIRGYRGHKSEQVGASLLLRLMGGSSHLDDRQVHFFIIPLRDVFYTNLDEVLPGATVVVSTLGGFGSDKQMQRINGEANVVAVNAAKDYELLMTSLEFIRATESFTKPLNSLPASDLVLAPPVIVDDAAINAVKDDDCFGIFTIDQIKEAAK</sequence>
<protein>
    <submittedName>
        <fullName evidence="1">Uncharacterized protein</fullName>
    </submittedName>
</protein>
<comment type="caution">
    <text evidence="1">The sequence shown here is derived from an EMBL/GenBank/DDBJ whole genome shotgun (WGS) entry which is preliminary data.</text>
</comment>
<organism evidence="1 2">
    <name type="scientific">Anisodus tanguticus</name>
    <dbReference type="NCBI Taxonomy" id="243964"/>
    <lineage>
        <taxon>Eukaryota</taxon>
        <taxon>Viridiplantae</taxon>
        <taxon>Streptophyta</taxon>
        <taxon>Embryophyta</taxon>
        <taxon>Tracheophyta</taxon>
        <taxon>Spermatophyta</taxon>
        <taxon>Magnoliopsida</taxon>
        <taxon>eudicotyledons</taxon>
        <taxon>Gunneridae</taxon>
        <taxon>Pentapetalae</taxon>
        <taxon>asterids</taxon>
        <taxon>lamiids</taxon>
        <taxon>Solanales</taxon>
        <taxon>Solanaceae</taxon>
        <taxon>Solanoideae</taxon>
        <taxon>Hyoscyameae</taxon>
        <taxon>Anisodus</taxon>
    </lineage>
</organism>
<accession>A0AAE1UNZ6</accession>